<feature type="region of interest" description="Disordered" evidence="6">
    <location>
        <begin position="288"/>
        <end position="331"/>
    </location>
</feature>
<reference evidence="8" key="1">
    <citation type="submission" date="2025-08" db="UniProtKB">
        <authorList>
            <consortium name="RefSeq"/>
        </authorList>
    </citation>
    <scope>IDENTIFICATION</scope>
</reference>
<comment type="similarity">
    <text evidence="5">Belongs to the ropporin family.</text>
</comment>
<evidence type="ECO:0000313" key="8">
    <source>
        <dbReference type="RefSeq" id="XP_011495373.1"/>
    </source>
</evidence>
<evidence type="ECO:0000313" key="7">
    <source>
        <dbReference type="Proteomes" id="UP000695007"/>
    </source>
</evidence>
<dbReference type="KEGG" id="csol:105360227"/>
<keyword evidence="4" id="KW-0966">Cell projection</keyword>
<sequence length="440" mass="49351">MPLLETDYCVEQINVPAKLPTILKQFCKSAIRTQPYDLLKWSSAYFHALADGEEPPTKLRLEYPPASSAHGLTLGFLKVLLRQLGVDYNKIVRLETILTRWEHLCLDKRDFDMILRIGRFHNKCQIKKFMVIAVGLLTRCITETMIMVCELFTFEPEGGSAMIPYSLFMDTYRYIADLRCDGSAKSESICICAVNNSKLQAKDEAKSKLNAKFESESESESEFESELKPESTLESVMVIPKGPISVASQDTDVDVEYELESLSKEDVQSKISEFILREVESLQSFGEETAESFRHEGEASYRSSESTDSSRSKSSEIAGQPELNQIETTSVEVEEICDDVKASQSMITNSKKSSSKTSYDEDSEQFSESIDAFTNYPDVPGIGRQLLPEEVTAVAIWMTECSRRQEGIVGPRNIRHINCPPLTGICCRPTSSNSSLLTDT</sequence>
<gene>
    <name evidence="8" type="primary">LOC105360227</name>
</gene>
<accession>A0AAJ6YCP3</accession>
<name>A0AAJ6YCP3_9HYME</name>
<evidence type="ECO:0000256" key="3">
    <source>
        <dbReference type="ARBA" id="ARBA00023069"/>
    </source>
</evidence>
<evidence type="ECO:0000256" key="4">
    <source>
        <dbReference type="ARBA" id="ARBA00023273"/>
    </source>
</evidence>
<dbReference type="InterPro" id="IPR047844">
    <property type="entry name" value="ROP_DD"/>
</dbReference>
<dbReference type="CDD" id="cd23019">
    <property type="entry name" value="DD_ROP"/>
    <property type="match status" value="1"/>
</dbReference>
<comment type="subcellular location">
    <subcellularLocation>
        <location evidence="1">Cell projection</location>
        <location evidence="1">Cilium</location>
        <location evidence="1">Flagellum</location>
    </subcellularLocation>
</comment>
<dbReference type="Gene3D" id="1.20.890.10">
    <property type="entry name" value="cAMP-dependent protein kinase regulatory subunit, dimerization-anchoring domain"/>
    <property type="match status" value="1"/>
</dbReference>
<dbReference type="GeneID" id="105360227"/>
<dbReference type="PANTHER" id="PTHR14952:SF9">
    <property type="entry name" value="EF-HAND DOMAIN-CONTAINING PROTEIN"/>
    <property type="match status" value="1"/>
</dbReference>
<keyword evidence="2" id="KW-0282">Flagellum</keyword>
<evidence type="ECO:0000256" key="1">
    <source>
        <dbReference type="ARBA" id="ARBA00004230"/>
    </source>
</evidence>
<evidence type="ECO:0000256" key="6">
    <source>
        <dbReference type="SAM" id="MobiDB-lite"/>
    </source>
</evidence>
<dbReference type="Proteomes" id="UP000695007">
    <property type="component" value="Unplaced"/>
</dbReference>
<dbReference type="AlphaFoldDB" id="A0AAJ6YCP3"/>
<protein>
    <submittedName>
        <fullName evidence="8">Uncharacterized protein LOC105360227</fullName>
    </submittedName>
</protein>
<keyword evidence="3" id="KW-0969">Cilium</keyword>
<dbReference type="RefSeq" id="XP_011495373.1">
    <property type="nucleotide sequence ID" value="XM_011497071.1"/>
</dbReference>
<dbReference type="SUPFAM" id="SSF47391">
    <property type="entry name" value="Dimerization-anchoring domain of cAMP-dependent PK regulatory subunit"/>
    <property type="match status" value="1"/>
</dbReference>
<feature type="compositionally biased region" description="Polar residues" evidence="6">
    <location>
        <begin position="322"/>
        <end position="331"/>
    </location>
</feature>
<evidence type="ECO:0000256" key="5">
    <source>
        <dbReference type="ARBA" id="ARBA00035651"/>
    </source>
</evidence>
<dbReference type="PANTHER" id="PTHR14952">
    <property type="entry name" value="ROPPORIN-1-LIKE PROTEIN"/>
    <property type="match status" value="1"/>
</dbReference>
<proteinExistence type="inferred from homology"/>
<organism evidence="7 8">
    <name type="scientific">Ceratosolen solmsi marchali</name>
    <dbReference type="NCBI Taxonomy" id="326594"/>
    <lineage>
        <taxon>Eukaryota</taxon>
        <taxon>Metazoa</taxon>
        <taxon>Ecdysozoa</taxon>
        <taxon>Arthropoda</taxon>
        <taxon>Hexapoda</taxon>
        <taxon>Insecta</taxon>
        <taxon>Pterygota</taxon>
        <taxon>Neoptera</taxon>
        <taxon>Endopterygota</taxon>
        <taxon>Hymenoptera</taxon>
        <taxon>Apocrita</taxon>
        <taxon>Proctotrupomorpha</taxon>
        <taxon>Chalcidoidea</taxon>
        <taxon>Agaonidae</taxon>
        <taxon>Agaoninae</taxon>
        <taxon>Ceratosolen</taxon>
    </lineage>
</organism>
<feature type="region of interest" description="Disordered" evidence="6">
    <location>
        <begin position="344"/>
        <end position="363"/>
    </location>
</feature>
<keyword evidence="7" id="KW-1185">Reference proteome</keyword>
<dbReference type="GO" id="GO:0031514">
    <property type="term" value="C:motile cilium"/>
    <property type="evidence" value="ECO:0007669"/>
    <property type="project" value="UniProtKB-SubCell"/>
</dbReference>
<evidence type="ECO:0000256" key="2">
    <source>
        <dbReference type="ARBA" id="ARBA00022846"/>
    </source>
</evidence>